<name>A0A7S7LFR8_CRYPV</name>
<feature type="transmembrane region" description="Helical" evidence="1">
    <location>
        <begin position="552"/>
        <end position="573"/>
    </location>
</feature>
<organism evidence="3 4">
    <name type="scientific">Cryptosporidium parvum</name>
    <dbReference type="NCBI Taxonomy" id="5807"/>
    <lineage>
        <taxon>Eukaryota</taxon>
        <taxon>Sar</taxon>
        <taxon>Alveolata</taxon>
        <taxon>Apicomplexa</taxon>
        <taxon>Conoidasida</taxon>
        <taxon>Coccidia</taxon>
        <taxon>Eucoccidiorida</taxon>
        <taxon>Eimeriorina</taxon>
        <taxon>Cryptosporidiidae</taxon>
        <taxon>Cryptosporidium</taxon>
    </lineage>
</organism>
<dbReference type="Proteomes" id="UP000593906">
    <property type="component" value="Chromosome 5"/>
</dbReference>
<dbReference type="SUPFAM" id="SSF55073">
    <property type="entry name" value="Nucleotide cyclase"/>
    <property type="match status" value="1"/>
</dbReference>
<reference evidence="3 4" key="1">
    <citation type="submission" date="2019-09" db="EMBL/GenBank/DDBJ databases">
        <title>Consistent, comparative and evidence-based genome assembly and annotation for Cryptosporidium parvum, C. hominis and C. tyzzeri.</title>
        <authorList>
            <person name="Baptista R.P."/>
            <person name="Li Y."/>
            <person name="Sateriale A."/>
            <person name="Ansell B."/>
            <person name="Jex A."/>
            <person name="Sanders M."/>
            <person name="Brooks K."/>
            <person name="Tracey A."/>
            <person name="Berriman M."/>
            <person name="Striepen B."/>
            <person name="Cotton J.A."/>
            <person name="Kissinger J.C."/>
        </authorList>
    </citation>
    <scope>NUCLEOTIDE SEQUENCE [LARGE SCALE GENOMIC DNA]</scope>
    <source>
        <strain evidence="3 4">IOWA-ATCC</strain>
    </source>
</reference>
<keyword evidence="1" id="KW-0812">Transmembrane</keyword>
<feature type="domain" description="Guanylate cyclase" evidence="2">
    <location>
        <begin position="708"/>
        <end position="840"/>
    </location>
</feature>
<accession>A0A7S7LFR8</accession>
<evidence type="ECO:0000313" key="4">
    <source>
        <dbReference type="Proteomes" id="UP000593906"/>
    </source>
</evidence>
<dbReference type="CDD" id="cd07302">
    <property type="entry name" value="CHD"/>
    <property type="match status" value="1"/>
</dbReference>
<feature type="transmembrane region" description="Helical" evidence="1">
    <location>
        <begin position="593"/>
        <end position="609"/>
    </location>
</feature>
<evidence type="ECO:0000256" key="1">
    <source>
        <dbReference type="SAM" id="Phobius"/>
    </source>
</evidence>
<dbReference type="Pfam" id="PF00211">
    <property type="entry name" value="Guanylate_cyc"/>
    <property type="match status" value="1"/>
</dbReference>
<dbReference type="PANTHER" id="PTHR43081:SF1">
    <property type="entry name" value="ADENYLATE CYCLASE, TERMINAL-DIFFERENTIATION SPECIFIC"/>
    <property type="match status" value="1"/>
</dbReference>
<feature type="transmembrane region" description="Helical" evidence="1">
    <location>
        <begin position="248"/>
        <end position="268"/>
    </location>
</feature>
<dbReference type="EMBL" id="CP044418">
    <property type="protein sequence ID" value="QOY41564.1"/>
    <property type="molecule type" value="Genomic_DNA"/>
</dbReference>
<dbReference type="PROSITE" id="PS50125">
    <property type="entry name" value="GUANYLATE_CYCLASE_2"/>
    <property type="match status" value="1"/>
</dbReference>
<dbReference type="VEuPathDB" id="CryptoDB:CPATCC_0023100"/>
<dbReference type="InterPro" id="IPR001054">
    <property type="entry name" value="A/G_cyclase"/>
</dbReference>
<keyword evidence="1" id="KW-1133">Transmembrane helix</keyword>
<feature type="transmembrane region" description="Helical" evidence="1">
    <location>
        <begin position="275"/>
        <end position="292"/>
    </location>
</feature>
<dbReference type="PANTHER" id="PTHR43081">
    <property type="entry name" value="ADENYLATE CYCLASE, TERMINAL-DIFFERENTIATION SPECIFIC-RELATED"/>
    <property type="match status" value="1"/>
</dbReference>
<gene>
    <name evidence="3" type="ORF">CPATCC_002133</name>
</gene>
<dbReference type="InterPro" id="IPR050697">
    <property type="entry name" value="Adenylyl/Guanylyl_Cyclase_3/4"/>
</dbReference>
<dbReference type="AlphaFoldDB" id="A0A7S7LFR8"/>
<proteinExistence type="predicted"/>
<sequence length="972" mass="113770">MQINHSNYRIKFYSNNLNSTFTNLLGNNVETIIRTGTKLDFFAFTQSPNRKENYLKKCNTNLKKLSFRKEINFLCSFKNILNSTKSLSTYQDFDFLELIYINENQHLVKEQRRLRRVINIKTHRNCILPLFDLLINHVNRLQLSDLNFQHIKNLNTLRQDHSSPGIEIKNIDKYIIHDINNFFGLKKGVQLFSNHENNKVSIILLKFLNEYYKICSKSLIELAIQVIRIMNINILRSKYISINHLSEIIIIALSVINICFDIFFYIFNWKSIPKMGMAIEMIHLILTTLYFYGSEGLIKEFFNIYAQLLYYSYIYRIIFILQCKFTNKYNKFQVTEIIRTQLKQIFYSISNDISSMISSSEFESICTKLGIDIFDQSNLVNQSLYTYLFQNFDWIQNKFFGLEYNIPTLSLKERKFTKNSNNNQRFMLIYNQFYSHFKLVYLKLCLFCKSQILAILKSFFISLKFNDRRLPRLFSKEFNGFICFYRKTGISSYQEYISNKKKLTYEDFEMLLVSLDCKKKLLNRIDCHTNLFDITNGSCLLLNRKIIFEQSFYNITLFIFAAVTFISTIETIINSYGNKYSQANCTASIIQKYFYFLIIFLSSIFHLKVDQMYFSSSLKSYNRIINKYDLIYGNLKLAEKNLSFSNEDNSQINLSMNDYLSEFLSNHCAESLKKYVDSLSKYLPQGVAASLLRKFDFSTLSPQYKEITILFSDIVGFTGIAERIDPLLLFYLLTNYFDEMVKIIEEFHGNLLEIAGDAILVIWNSPMAVKNHSAAAVAASLKMKKQLKLKSRSFGNNYIPEINIKCGIHTDHVLIGNIGCSKRMKYGIMGDGVNLASRIESLTRRYSADIIISNNVFVNKEVQKRFVICPLDVVVVQGKSNPTVIYHVLNTVNDSDPISLLKSKFHTKALIFFINKDFKRSLFYIEKINQLGPFENDLSTISLSNKCKQFQDTKLDFNWSCAEVLKTKYFNE</sequence>
<feature type="transmembrane region" description="Helical" evidence="1">
    <location>
        <begin position="304"/>
        <end position="321"/>
    </location>
</feature>
<evidence type="ECO:0000259" key="2">
    <source>
        <dbReference type="PROSITE" id="PS50125"/>
    </source>
</evidence>
<evidence type="ECO:0000313" key="3">
    <source>
        <dbReference type="EMBL" id="QOY41564.1"/>
    </source>
</evidence>
<keyword evidence="1" id="KW-0472">Membrane</keyword>
<dbReference type="Gene3D" id="3.30.70.1230">
    <property type="entry name" value="Nucleotide cyclase"/>
    <property type="match status" value="1"/>
</dbReference>
<dbReference type="InterPro" id="IPR029787">
    <property type="entry name" value="Nucleotide_cyclase"/>
</dbReference>
<dbReference type="GO" id="GO:0006171">
    <property type="term" value="P:cAMP biosynthetic process"/>
    <property type="evidence" value="ECO:0007669"/>
    <property type="project" value="TreeGrafter"/>
</dbReference>
<protein>
    <recommendedName>
        <fullName evidence="2">Guanylate cyclase domain-containing protein</fullName>
    </recommendedName>
</protein>
<dbReference type="GO" id="GO:0035556">
    <property type="term" value="P:intracellular signal transduction"/>
    <property type="evidence" value="ECO:0007669"/>
    <property type="project" value="InterPro"/>
</dbReference>
<dbReference type="SMART" id="SM00044">
    <property type="entry name" value="CYCc"/>
    <property type="match status" value="1"/>
</dbReference>